<dbReference type="InterPro" id="IPR005625">
    <property type="entry name" value="PepSY-ass_TM"/>
</dbReference>
<feature type="transmembrane region" description="Helical" evidence="1">
    <location>
        <begin position="153"/>
        <end position="174"/>
    </location>
</feature>
<dbReference type="PROSITE" id="PS51257">
    <property type="entry name" value="PROKAR_LIPOPROTEIN"/>
    <property type="match status" value="1"/>
</dbReference>
<feature type="transmembrane region" description="Helical" evidence="1">
    <location>
        <begin position="395"/>
        <end position="414"/>
    </location>
</feature>
<evidence type="ECO:0000256" key="1">
    <source>
        <dbReference type="SAM" id="Phobius"/>
    </source>
</evidence>
<feature type="transmembrane region" description="Helical" evidence="1">
    <location>
        <begin position="426"/>
        <end position="445"/>
    </location>
</feature>
<evidence type="ECO:0000313" key="3">
    <source>
        <dbReference type="Proteomes" id="UP001465153"/>
    </source>
</evidence>
<keyword evidence="1" id="KW-0812">Transmembrane</keyword>
<reference evidence="2 3" key="1">
    <citation type="submission" date="2024-04" db="EMBL/GenBank/DDBJ databases">
        <title>Draft genome sequence of Sessilibacter corallicola NBRC 116591.</title>
        <authorList>
            <person name="Miyakawa T."/>
            <person name="Kusuya Y."/>
            <person name="Miura T."/>
        </authorList>
    </citation>
    <scope>NUCLEOTIDE SEQUENCE [LARGE SCALE GENOMIC DNA]</scope>
    <source>
        <strain evidence="2 3">KU-00831-HH</strain>
    </source>
</reference>
<dbReference type="Proteomes" id="UP001465153">
    <property type="component" value="Unassembled WGS sequence"/>
</dbReference>
<keyword evidence="1" id="KW-0472">Membrane</keyword>
<sequence length="534" mass="60602">MNRDRRVRIYDLHAWAGISLGLFVFVVSFTGCLALFDHELKTWEDPAKRLPLPESIAPIHDQFTNWVNNSVNQNKANQQEIRFVSLQYPSHYEPYYLGRLFVKNESGKSENYHQRWRADNAETIPERGEGLTTWLLDFHRDLMWPTTLGGRTAGRTIVGVAGIILLLSIISGVITHRKMLQELFTLRVNRSVRLKWKDVHNILGLWGIPFYTMIAFTGAFLGVVAILVPLTGALIAKGDTEKLRAVIVPPSTEAAHVKATSFSLDELYQLKVTDTDARPKRVSIVNWSDQNAIYSVNYPADNKLQRTHVVEINGVTGDILPTPEHLRATAVNRTQGAITPLHYGSFGGIAVKFLYLMLGLSLCVMIVLGIMVWVERRLNSPVGTKEKKHYLRIGQLTTGMVFGNVLASVAIFYFDKLYFGGEENRLFYTGITYFLTWLLTIVYAFSQLNGYKTTRIFTLNLSLGLFLLPIINYFSTGNLFINQLFEKPTSADWVDLTFIVSAIILFLLYKKLPNQRAEEKRKSNKEVGTKLQTQ</sequence>
<dbReference type="EMBL" id="BAABWN010000001">
    <property type="protein sequence ID" value="GAA6166694.1"/>
    <property type="molecule type" value="Genomic_DNA"/>
</dbReference>
<keyword evidence="3" id="KW-1185">Reference proteome</keyword>
<proteinExistence type="predicted"/>
<evidence type="ECO:0000313" key="2">
    <source>
        <dbReference type="EMBL" id="GAA6166694.1"/>
    </source>
</evidence>
<gene>
    <name evidence="2" type="ORF">NBRC116591_05040</name>
</gene>
<feature type="transmembrane region" description="Helical" evidence="1">
    <location>
        <begin position="203"/>
        <end position="228"/>
    </location>
</feature>
<feature type="transmembrane region" description="Helical" evidence="1">
    <location>
        <begin position="457"/>
        <end position="481"/>
    </location>
</feature>
<name>A0ABQ0A4W1_9GAMM</name>
<organism evidence="2 3">
    <name type="scientific">Sessilibacter corallicola</name>
    <dbReference type="NCBI Taxonomy" id="2904075"/>
    <lineage>
        <taxon>Bacteria</taxon>
        <taxon>Pseudomonadati</taxon>
        <taxon>Pseudomonadota</taxon>
        <taxon>Gammaproteobacteria</taxon>
        <taxon>Cellvibrionales</taxon>
        <taxon>Cellvibrionaceae</taxon>
        <taxon>Sessilibacter</taxon>
    </lineage>
</organism>
<dbReference type="PANTHER" id="PTHR34219:SF4">
    <property type="entry name" value="PEPSY DOMAIN-CONTAINING PROTEIN"/>
    <property type="match status" value="1"/>
</dbReference>
<protein>
    <submittedName>
        <fullName evidence="2">PepSY-associated TM helix domain-containing protein</fullName>
    </submittedName>
</protein>
<dbReference type="Pfam" id="PF03929">
    <property type="entry name" value="PepSY_TM"/>
    <property type="match status" value="1"/>
</dbReference>
<dbReference type="PANTHER" id="PTHR34219">
    <property type="entry name" value="IRON-REGULATED INNER MEMBRANE PROTEIN-RELATED"/>
    <property type="match status" value="1"/>
</dbReference>
<comment type="caution">
    <text evidence="2">The sequence shown here is derived from an EMBL/GenBank/DDBJ whole genome shotgun (WGS) entry which is preliminary data.</text>
</comment>
<feature type="transmembrane region" description="Helical" evidence="1">
    <location>
        <begin position="493"/>
        <end position="512"/>
    </location>
</feature>
<feature type="transmembrane region" description="Helical" evidence="1">
    <location>
        <begin position="353"/>
        <end position="374"/>
    </location>
</feature>
<dbReference type="RefSeq" id="WP_353301563.1">
    <property type="nucleotide sequence ID" value="NZ_BAABWN010000001.1"/>
</dbReference>
<feature type="transmembrane region" description="Helical" evidence="1">
    <location>
        <begin position="12"/>
        <end position="36"/>
    </location>
</feature>
<keyword evidence="1" id="KW-1133">Transmembrane helix</keyword>
<accession>A0ABQ0A4W1</accession>